<comment type="caution">
    <text evidence="7">The sequence shown here is derived from an EMBL/GenBank/DDBJ whole genome shotgun (WGS) entry which is preliminary data.</text>
</comment>
<keyword evidence="4 6" id="KW-0732">Signal</keyword>
<dbReference type="GO" id="GO:0030976">
    <property type="term" value="F:thiamine pyrophosphate binding"/>
    <property type="evidence" value="ECO:0007669"/>
    <property type="project" value="TreeGrafter"/>
</dbReference>
<dbReference type="Proteomes" id="UP000253759">
    <property type="component" value="Unassembled WGS sequence"/>
</dbReference>
<dbReference type="PANTHER" id="PTHR30006:SF3">
    <property type="entry name" value="THIAMINE-BINDING PERIPLASMIC PROTEIN"/>
    <property type="match status" value="1"/>
</dbReference>
<evidence type="ECO:0000256" key="5">
    <source>
        <dbReference type="ARBA" id="ARBA00022764"/>
    </source>
</evidence>
<sequence>MKKLDFTSAMLGTAFCALVATGAVQAQEGVVAGTVPGDQFSGQTMVFTSSGGILQQGQQEAVWDPFTEEAGVTVLQDTADFNKLRAMVENKNVVWDLFTGNRYLNYQYCGELFEELDFSKIDTSRVPEGLISGECMVPVIAYSDIMVYNASEYDQAPNGWVDFFDVEHFPGKRGVNMSTSPAPGLIIAALIGDGVAPENLYPIDFERAFDKLRSIDSHIVPWSSGAQAQQQLESGEVSMAWVWNGRGYGAAQSGADIKPVWNDWIVAVDALAIPKGAPNPELSYAAINYYLGAEQTEKLTELTSYAPVNLDAEPDISPLAQEWLFNEERLQTSQSVDVDWWVENWDEFNEMWTAWISGY</sequence>
<evidence type="ECO:0000256" key="6">
    <source>
        <dbReference type="SAM" id="SignalP"/>
    </source>
</evidence>
<dbReference type="GO" id="GO:0015888">
    <property type="term" value="P:thiamine transport"/>
    <property type="evidence" value="ECO:0007669"/>
    <property type="project" value="TreeGrafter"/>
</dbReference>
<gene>
    <name evidence="7" type="ORF">DVH29_14920</name>
</gene>
<reference evidence="8" key="1">
    <citation type="submission" date="2018-07" db="EMBL/GenBank/DDBJ databases">
        <authorList>
            <person name="Liu B.-T."/>
            <person name="Du Z."/>
        </authorList>
    </citation>
    <scope>NUCLEOTIDE SEQUENCE [LARGE SCALE GENOMIC DNA]</scope>
    <source>
        <strain evidence="8">XYN52</strain>
    </source>
</reference>
<proteinExistence type="inferred from homology"/>
<comment type="similarity">
    <text evidence="2">Belongs to the bacterial solute-binding protein 1 family.</text>
</comment>
<evidence type="ECO:0000256" key="3">
    <source>
        <dbReference type="ARBA" id="ARBA00022448"/>
    </source>
</evidence>
<dbReference type="Pfam" id="PF13416">
    <property type="entry name" value="SBP_bac_8"/>
    <property type="match status" value="1"/>
</dbReference>
<dbReference type="GO" id="GO:0030288">
    <property type="term" value="C:outer membrane-bounded periplasmic space"/>
    <property type="evidence" value="ECO:0007669"/>
    <property type="project" value="TreeGrafter"/>
</dbReference>
<organism evidence="7 8">
    <name type="scientific">Pelagibacterium lacus</name>
    <dbReference type="NCBI Taxonomy" id="2282655"/>
    <lineage>
        <taxon>Bacteria</taxon>
        <taxon>Pseudomonadati</taxon>
        <taxon>Pseudomonadota</taxon>
        <taxon>Alphaproteobacteria</taxon>
        <taxon>Hyphomicrobiales</taxon>
        <taxon>Devosiaceae</taxon>
        <taxon>Pelagibacterium</taxon>
    </lineage>
</organism>
<dbReference type="Gene3D" id="3.40.190.10">
    <property type="entry name" value="Periplasmic binding protein-like II"/>
    <property type="match status" value="2"/>
</dbReference>
<dbReference type="SUPFAM" id="SSF53850">
    <property type="entry name" value="Periplasmic binding protein-like II"/>
    <property type="match status" value="1"/>
</dbReference>
<dbReference type="PANTHER" id="PTHR30006">
    <property type="entry name" value="THIAMINE-BINDING PERIPLASMIC PROTEIN-RELATED"/>
    <property type="match status" value="1"/>
</dbReference>
<dbReference type="CDD" id="cd13589">
    <property type="entry name" value="PBP2_polyamine_RpCGA009"/>
    <property type="match status" value="1"/>
</dbReference>
<accession>A0A369W6U0</accession>
<evidence type="ECO:0000256" key="1">
    <source>
        <dbReference type="ARBA" id="ARBA00004418"/>
    </source>
</evidence>
<dbReference type="OrthoDB" id="9815444at2"/>
<dbReference type="InterPro" id="IPR006059">
    <property type="entry name" value="SBP"/>
</dbReference>
<dbReference type="EMBL" id="QQNH01000035">
    <property type="protein sequence ID" value="RDE07791.1"/>
    <property type="molecule type" value="Genomic_DNA"/>
</dbReference>
<evidence type="ECO:0000256" key="4">
    <source>
        <dbReference type="ARBA" id="ARBA00022729"/>
    </source>
</evidence>
<evidence type="ECO:0000313" key="8">
    <source>
        <dbReference type="Proteomes" id="UP000253759"/>
    </source>
</evidence>
<feature type="chain" id="PRO_5016736785" evidence="6">
    <location>
        <begin position="27"/>
        <end position="359"/>
    </location>
</feature>
<name>A0A369W6U0_9HYPH</name>
<dbReference type="GO" id="GO:0030975">
    <property type="term" value="F:thiamine binding"/>
    <property type="evidence" value="ECO:0007669"/>
    <property type="project" value="TreeGrafter"/>
</dbReference>
<comment type="subcellular location">
    <subcellularLocation>
        <location evidence="1">Periplasm</location>
    </subcellularLocation>
</comment>
<dbReference type="AlphaFoldDB" id="A0A369W6U0"/>
<dbReference type="RefSeq" id="WP_114646988.1">
    <property type="nucleotide sequence ID" value="NZ_QQNH01000035.1"/>
</dbReference>
<protein>
    <submittedName>
        <fullName evidence="7">ABC transporter substrate-binding protein</fullName>
    </submittedName>
</protein>
<evidence type="ECO:0000256" key="2">
    <source>
        <dbReference type="ARBA" id="ARBA00008520"/>
    </source>
</evidence>
<keyword evidence="5" id="KW-0574">Periplasm</keyword>
<feature type="signal peptide" evidence="6">
    <location>
        <begin position="1"/>
        <end position="26"/>
    </location>
</feature>
<keyword evidence="3" id="KW-0813">Transport</keyword>
<evidence type="ECO:0000313" key="7">
    <source>
        <dbReference type="EMBL" id="RDE07791.1"/>
    </source>
</evidence>
<keyword evidence="8" id="KW-1185">Reference proteome</keyword>